<sequence>MRQPPSITAPSNWQRKRTYGRKPVSQGTRNFMDELRTSSDGRKRSADEDLSREQSNIKKICSPPAKKAIDSITTPIASELQQPPKYRFTEEEFEARISSKPLLPMPTKPTTSPPPKATRSQTTKTLRNQRKRQAKRQRNKQRGALFCQEGSNPSANFDKAPLPTPPPSTRGTPQSPLPTLPSAHDDDTDDATEEFFEAEAVHHEDITIHENIVSARGSAIERFGRELWSNIFGHILETENTVRPFYRRGMMAKAIKSECYNDAGVIDLDNVNLSILSVCKGFHSIGAKIYYSRNEFYFNDPSACS</sequence>
<accession>A0AAN7T1K9</accession>
<gene>
    <name evidence="2" type="ORF">LTR05_003652</name>
</gene>
<feature type="region of interest" description="Disordered" evidence="1">
    <location>
        <begin position="1"/>
        <end position="189"/>
    </location>
</feature>
<feature type="compositionally biased region" description="Pro residues" evidence="1">
    <location>
        <begin position="103"/>
        <end position="116"/>
    </location>
</feature>
<dbReference type="Proteomes" id="UP001309876">
    <property type="component" value="Unassembled WGS sequence"/>
</dbReference>
<evidence type="ECO:0000313" key="2">
    <source>
        <dbReference type="EMBL" id="KAK5086484.1"/>
    </source>
</evidence>
<reference evidence="2 3" key="1">
    <citation type="submission" date="2023-08" db="EMBL/GenBank/DDBJ databases">
        <title>Black Yeasts Isolated from many extreme environments.</title>
        <authorList>
            <person name="Coleine C."/>
            <person name="Stajich J.E."/>
            <person name="Selbmann L."/>
        </authorList>
    </citation>
    <scope>NUCLEOTIDE SEQUENCE [LARGE SCALE GENOMIC DNA]</scope>
    <source>
        <strain evidence="2 3">CCFEE 5910</strain>
    </source>
</reference>
<protein>
    <submittedName>
        <fullName evidence="2">Uncharacterized protein</fullName>
    </submittedName>
</protein>
<organism evidence="2 3">
    <name type="scientific">Lithohypha guttulata</name>
    <dbReference type="NCBI Taxonomy" id="1690604"/>
    <lineage>
        <taxon>Eukaryota</taxon>
        <taxon>Fungi</taxon>
        <taxon>Dikarya</taxon>
        <taxon>Ascomycota</taxon>
        <taxon>Pezizomycotina</taxon>
        <taxon>Eurotiomycetes</taxon>
        <taxon>Chaetothyriomycetidae</taxon>
        <taxon>Chaetothyriales</taxon>
        <taxon>Trichomeriaceae</taxon>
        <taxon>Lithohypha</taxon>
    </lineage>
</organism>
<comment type="caution">
    <text evidence="2">The sequence shown here is derived from an EMBL/GenBank/DDBJ whole genome shotgun (WGS) entry which is preliminary data.</text>
</comment>
<feature type="compositionally biased region" description="Polar residues" evidence="1">
    <location>
        <begin position="71"/>
        <end position="81"/>
    </location>
</feature>
<feature type="compositionally biased region" description="Basic residues" evidence="1">
    <location>
        <begin position="127"/>
        <end position="141"/>
    </location>
</feature>
<keyword evidence="3" id="KW-1185">Reference proteome</keyword>
<evidence type="ECO:0000313" key="3">
    <source>
        <dbReference type="Proteomes" id="UP001309876"/>
    </source>
</evidence>
<feature type="compositionally biased region" description="Polar residues" evidence="1">
    <location>
        <begin position="1"/>
        <end position="13"/>
    </location>
</feature>
<dbReference type="AlphaFoldDB" id="A0AAN7T1K9"/>
<dbReference type="EMBL" id="JAVRRJ010000003">
    <property type="protein sequence ID" value="KAK5086484.1"/>
    <property type="molecule type" value="Genomic_DNA"/>
</dbReference>
<name>A0AAN7T1K9_9EURO</name>
<evidence type="ECO:0000256" key="1">
    <source>
        <dbReference type="SAM" id="MobiDB-lite"/>
    </source>
</evidence>
<feature type="compositionally biased region" description="Basic and acidic residues" evidence="1">
    <location>
        <begin position="87"/>
        <end position="97"/>
    </location>
</feature>
<proteinExistence type="predicted"/>
<feature type="compositionally biased region" description="Basic and acidic residues" evidence="1">
    <location>
        <begin position="31"/>
        <end position="56"/>
    </location>
</feature>